<dbReference type="EMBL" id="LCWV01000002">
    <property type="protein sequence ID" value="PWI75361.1"/>
    <property type="molecule type" value="Genomic_DNA"/>
</dbReference>
<reference evidence="2" key="3">
    <citation type="submission" date="2023-11" db="EMBL/GenBank/DDBJ databases">
        <authorList>
            <person name="Beijen E."/>
            <person name="Ohm R.A."/>
        </authorList>
    </citation>
    <scope>NUCLEOTIDE SEQUENCE</scope>
    <source>
        <strain evidence="2">CBS 150709</strain>
    </source>
</reference>
<dbReference type="EMBL" id="JAWRVI010000018">
    <property type="protein sequence ID" value="KAK4089677.1"/>
    <property type="molecule type" value="Genomic_DNA"/>
</dbReference>
<reference evidence="3 4" key="2">
    <citation type="journal article" date="2016" name="Front. Microbiol.">
        <title>Genome and transcriptome sequences reveal the specific parasitism of the nematophagous Purpureocillium lilacinum 36-1.</title>
        <authorList>
            <person name="Xie J."/>
            <person name="Li S."/>
            <person name="Mo C."/>
            <person name="Xiao X."/>
            <person name="Peng D."/>
            <person name="Wang G."/>
            <person name="Xiao Y."/>
        </authorList>
    </citation>
    <scope>NUCLEOTIDE SEQUENCE [LARGE SCALE GENOMIC DNA]</scope>
    <source>
        <strain evidence="3 4">36-1</strain>
    </source>
</reference>
<dbReference type="AlphaFoldDB" id="A0A2U3ELH1"/>
<evidence type="ECO:0000313" key="4">
    <source>
        <dbReference type="Proteomes" id="UP000245956"/>
    </source>
</evidence>
<reference evidence="3" key="1">
    <citation type="submission" date="2015-05" db="EMBL/GenBank/DDBJ databases">
        <authorList>
            <person name="Wang D.B."/>
            <person name="Wang M."/>
        </authorList>
    </citation>
    <scope>NUCLEOTIDE SEQUENCE</scope>
    <source>
        <strain evidence="3">36-1</strain>
    </source>
</reference>
<feature type="region of interest" description="Disordered" evidence="1">
    <location>
        <begin position="131"/>
        <end position="156"/>
    </location>
</feature>
<sequence>MSTAWDGGENDDIHRQYSTVRLPLKRRFVPPRRAPVYGASFDGLDVSLRPMMQPGGAVTQSMRILYGTRLVHDGLRSVKEGRHHEKPVRGSHDSPTPSAANRTPRPGQNRQTPPWQSLTVDIYTAMPPPLISLTSGQASSGPVVREQPDDRVRQSHRCRKRLHTARLKRWCRANDSMAANAARRALSWSTRAPQLSGRRAVPAARRDTQFAAQRNHRADVPADRSSRCMFIEPSVAHPHRDRHHKSKWSAGEGDLTKPYGLDKRFQPSRAELARGTRVIDTDNGPGELVIGLRRTVMACHAASRDTSPSSFLSQQRSPARMLSRGVSDHARPWRHYQRAFEFSSRPSLQRSLLQSGAVPVVWAGDGGMGTPARTCAILKPFAAAVAAWVAMGVFSHMPLGPSTLTITSHPPRWVDGMGVRCSNVPPSSGANPHAEASFQPFSVRQASQPHPPCRSRRGACLKPGTNQAFLGGFPRMPLRFTERVRRASSELRSAKTAKLPAPLHAQLILQAQCHGRKESRDISLAT</sequence>
<evidence type="ECO:0000313" key="5">
    <source>
        <dbReference type="Proteomes" id="UP001287286"/>
    </source>
</evidence>
<keyword evidence="5" id="KW-1185">Reference proteome</keyword>
<name>A0A2U3ELH1_PURLI</name>
<dbReference type="Proteomes" id="UP001287286">
    <property type="component" value="Unassembled WGS sequence"/>
</dbReference>
<gene>
    <name evidence="3" type="ORF">PCL_06019</name>
    <name evidence="2" type="ORF">Purlil1_5780</name>
</gene>
<feature type="region of interest" description="Disordered" evidence="1">
    <location>
        <begin position="81"/>
        <end position="114"/>
    </location>
</feature>
<accession>A0A2U3ELH1</accession>
<protein>
    <submittedName>
        <fullName evidence="3">Uncharacterized protein</fullName>
    </submittedName>
</protein>
<proteinExistence type="predicted"/>
<feature type="compositionally biased region" description="Polar residues" evidence="1">
    <location>
        <begin position="93"/>
        <end position="114"/>
    </location>
</feature>
<feature type="compositionally biased region" description="Basic and acidic residues" evidence="1">
    <location>
        <begin position="81"/>
        <end position="92"/>
    </location>
</feature>
<organism evidence="3 4">
    <name type="scientific">Purpureocillium lilacinum</name>
    <name type="common">Paecilomyces lilacinus</name>
    <dbReference type="NCBI Taxonomy" id="33203"/>
    <lineage>
        <taxon>Eukaryota</taxon>
        <taxon>Fungi</taxon>
        <taxon>Dikarya</taxon>
        <taxon>Ascomycota</taxon>
        <taxon>Pezizomycotina</taxon>
        <taxon>Sordariomycetes</taxon>
        <taxon>Hypocreomycetidae</taxon>
        <taxon>Hypocreales</taxon>
        <taxon>Ophiocordycipitaceae</taxon>
        <taxon>Purpureocillium</taxon>
    </lineage>
</organism>
<evidence type="ECO:0000313" key="2">
    <source>
        <dbReference type="EMBL" id="KAK4089677.1"/>
    </source>
</evidence>
<evidence type="ECO:0000256" key="1">
    <source>
        <dbReference type="SAM" id="MobiDB-lite"/>
    </source>
</evidence>
<comment type="caution">
    <text evidence="3">The sequence shown here is derived from an EMBL/GenBank/DDBJ whole genome shotgun (WGS) entry which is preliminary data.</text>
</comment>
<reference evidence="2 5" key="4">
    <citation type="journal article" date="2024" name="Microbiol. Resour. Announc.">
        <title>Genome annotations for the ascomycete fungi Trichoderma harzianum, Trichoderma aggressivum, and Purpureocillium lilacinum.</title>
        <authorList>
            <person name="Beijen E.P.W."/>
            <person name="Ohm R.A."/>
        </authorList>
    </citation>
    <scope>NUCLEOTIDE SEQUENCE [LARGE SCALE GENOMIC DNA]</scope>
    <source>
        <strain evidence="2 5">CBS 150709</strain>
    </source>
</reference>
<evidence type="ECO:0000313" key="3">
    <source>
        <dbReference type="EMBL" id="PWI75361.1"/>
    </source>
</evidence>
<dbReference type="Proteomes" id="UP000245956">
    <property type="component" value="Unassembled WGS sequence"/>
</dbReference>